<protein>
    <submittedName>
        <fullName evidence="1">UDP-N-acetylglucosamine--peptide N-acetylglucosaminyltransferase 110 kDa subunit-like isoform X1</fullName>
    </submittedName>
</protein>
<gene>
    <name evidence="1" type="ORF">FWK35_00013526</name>
</gene>
<dbReference type="Pfam" id="PF13181">
    <property type="entry name" value="TPR_8"/>
    <property type="match status" value="1"/>
</dbReference>
<organism evidence="1 2">
    <name type="scientific">Aphis craccivora</name>
    <name type="common">Cowpea aphid</name>
    <dbReference type="NCBI Taxonomy" id="307492"/>
    <lineage>
        <taxon>Eukaryota</taxon>
        <taxon>Metazoa</taxon>
        <taxon>Ecdysozoa</taxon>
        <taxon>Arthropoda</taxon>
        <taxon>Hexapoda</taxon>
        <taxon>Insecta</taxon>
        <taxon>Pterygota</taxon>
        <taxon>Neoptera</taxon>
        <taxon>Paraneoptera</taxon>
        <taxon>Hemiptera</taxon>
        <taxon>Sternorrhyncha</taxon>
        <taxon>Aphidomorpha</taxon>
        <taxon>Aphidoidea</taxon>
        <taxon>Aphididae</taxon>
        <taxon>Aphidini</taxon>
        <taxon>Aphis</taxon>
        <taxon>Aphis</taxon>
    </lineage>
</organism>
<evidence type="ECO:0000313" key="2">
    <source>
        <dbReference type="Proteomes" id="UP000478052"/>
    </source>
</evidence>
<dbReference type="EMBL" id="VUJU01006839">
    <property type="protein sequence ID" value="KAF0747461.1"/>
    <property type="molecule type" value="Genomic_DNA"/>
</dbReference>
<dbReference type="SUPFAM" id="SSF48452">
    <property type="entry name" value="TPR-like"/>
    <property type="match status" value="1"/>
</dbReference>
<accession>A0A6G0Y1R6</accession>
<dbReference type="AlphaFoldDB" id="A0A6G0Y1R6"/>
<dbReference type="Proteomes" id="UP000478052">
    <property type="component" value="Unassembled WGS sequence"/>
</dbReference>
<dbReference type="GO" id="GO:0016757">
    <property type="term" value="F:glycosyltransferase activity"/>
    <property type="evidence" value="ECO:0007669"/>
    <property type="project" value="UniProtKB-KW"/>
</dbReference>
<keyword evidence="1" id="KW-0808">Transferase</keyword>
<dbReference type="InterPro" id="IPR011990">
    <property type="entry name" value="TPR-like_helical_dom_sf"/>
</dbReference>
<reference evidence="1 2" key="1">
    <citation type="submission" date="2019-08" db="EMBL/GenBank/DDBJ databases">
        <title>Whole genome of Aphis craccivora.</title>
        <authorList>
            <person name="Voronova N.V."/>
            <person name="Shulinski R.S."/>
            <person name="Bandarenka Y.V."/>
            <person name="Zhorov D.G."/>
            <person name="Warner D."/>
        </authorList>
    </citation>
    <scope>NUCLEOTIDE SEQUENCE [LARGE SCALE GENOMIC DNA]</scope>
    <source>
        <strain evidence="1">180601</strain>
        <tissue evidence="1">Whole Body</tissue>
    </source>
</reference>
<dbReference type="InterPro" id="IPR019734">
    <property type="entry name" value="TPR_rpt"/>
</dbReference>
<proteinExistence type="predicted"/>
<keyword evidence="1" id="KW-0328">Glycosyltransferase</keyword>
<keyword evidence="2" id="KW-1185">Reference proteome</keyword>
<dbReference type="Gene3D" id="1.25.40.10">
    <property type="entry name" value="Tetratricopeptide repeat domain"/>
    <property type="match status" value="1"/>
</dbReference>
<sequence>MPLGNIYLNIFDIDNARKAFTTALYLNPKNTHGHWKIELAMHNLNQYDLALIT</sequence>
<comment type="caution">
    <text evidence="1">The sequence shown here is derived from an EMBL/GenBank/DDBJ whole genome shotgun (WGS) entry which is preliminary data.</text>
</comment>
<evidence type="ECO:0000313" key="1">
    <source>
        <dbReference type="EMBL" id="KAF0747461.1"/>
    </source>
</evidence>
<name>A0A6G0Y1R6_APHCR</name>